<feature type="region of interest" description="Disordered" evidence="1">
    <location>
        <begin position="267"/>
        <end position="328"/>
    </location>
</feature>
<name>A0AAW0EPW2_9TRYP</name>
<organism evidence="2 3">
    <name type="scientific">Novymonas esmeraldas</name>
    <dbReference type="NCBI Taxonomy" id="1808958"/>
    <lineage>
        <taxon>Eukaryota</taxon>
        <taxon>Discoba</taxon>
        <taxon>Euglenozoa</taxon>
        <taxon>Kinetoplastea</taxon>
        <taxon>Metakinetoplastina</taxon>
        <taxon>Trypanosomatida</taxon>
        <taxon>Trypanosomatidae</taxon>
        <taxon>Novymonas</taxon>
    </lineage>
</organism>
<keyword evidence="3" id="KW-1185">Reference proteome</keyword>
<sequence length="328" mass="36158">MDNLNKFCTLQEIVATLQRQVSSSAITQAEADSMLTVALRGGDFLTEESSNGSDKTATYLERQVENTIHPWKLQRERAMAFWSERSKATMKERMKKFETLAKNKALPSHTVLVCMYLLYAKDEHQGVLNLLDLLLYGPTGKQTTLHNWQVFEGMPTGDKATFGEIIEKFPVPLYPPSTELAFLNDQLRDCLNNQGGALEGGSNQDVFQSFYRPNREFFEGGSYSEAVYNSKGEQIAAVDMTNTYNLMQNLSNITHHAYTQLQQQLQNSNGRGRGGGGDFGRGNGRGGGRGGRGGKGGRGGNHGPWNLQGGEPTTETPQENPAQPAPKN</sequence>
<accession>A0AAW0EPW2</accession>
<dbReference type="EMBL" id="JAECZO010000050">
    <property type="protein sequence ID" value="KAK7195236.1"/>
    <property type="molecule type" value="Genomic_DNA"/>
</dbReference>
<protein>
    <submittedName>
        <fullName evidence="2">Uncharacterized protein</fullName>
    </submittedName>
</protein>
<feature type="compositionally biased region" description="Gly residues" evidence="1">
    <location>
        <begin position="271"/>
        <end position="302"/>
    </location>
</feature>
<proteinExistence type="predicted"/>
<evidence type="ECO:0000313" key="2">
    <source>
        <dbReference type="EMBL" id="KAK7195236.1"/>
    </source>
</evidence>
<dbReference type="Proteomes" id="UP001430356">
    <property type="component" value="Unassembled WGS sequence"/>
</dbReference>
<feature type="compositionally biased region" description="Polar residues" evidence="1">
    <location>
        <begin position="311"/>
        <end position="321"/>
    </location>
</feature>
<dbReference type="AlphaFoldDB" id="A0AAW0EPW2"/>
<comment type="caution">
    <text evidence="2">The sequence shown here is derived from an EMBL/GenBank/DDBJ whole genome shotgun (WGS) entry which is preliminary data.</text>
</comment>
<gene>
    <name evidence="2" type="ORF">NESM_000448800</name>
</gene>
<evidence type="ECO:0000313" key="3">
    <source>
        <dbReference type="Proteomes" id="UP001430356"/>
    </source>
</evidence>
<evidence type="ECO:0000256" key="1">
    <source>
        <dbReference type="SAM" id="MobiDB-lite"/>
    </source>
</evidence>
<reference evidence="2 3" key="1">
    <citation type="journal article" date="2021" name="MBio">
        <title>A New Model Trypanosomatid, Novymonas esmeraldas: Genomic Perception of Its 'Candidatus Pandoraea novymonadis' Endosymbiont.</title>
        <authorList>
            <person name="Zakharova A."/>
            <person name="Saura A."/>
            <person name="Butenko A."/>
            <person name="Podesvova L."/>
            <person name="Warmusova S."/>
            <person name="Kostygov A.Y."/>
            <person name="Nenarokova A."/>
            <person name="Lukes J."/>
            <person name="Opperdoes F.R."/>
            <person name="Yurchenko V."/>
        </authorList>
    </citation>
    <scope>NUCLEOTIDE SEQUENCE [LARGE SCALE GENOMIC DNA]</scope>
    <source>
        <strain evidence="2 3">E262AT.01</strain>
    </source>
</reference>